<dbReference type="OrthoDB" id="9805698at2"/>
<keyword evidence="1 9" id="KW-0808">Transferase</keyword>
<gene>
    <name evidence="13" type="ordered locus">Achl_4022</name>
</gene>
<reference evidence="13" key="1">
    <citation type="submission" date="2009-01" db="EMBL/GenBank/DDBJ databases">
        <title>Complete sequence of plasmid1 of Arthrobacter chlorophenolicus A6.</title>
        <authorList>
            <consortium name="US DOE Joint Genome Institute"/>
            <person name="Lucas S."/>
            <person name="Copeland A."/>
            <person name="Lapidus A."/>
            <person name="Glavina del Rio T."/>
            <person name="Tice H."/>
            <person name="Bruce D."/>
            <person name="Goodwin L."/>
            <person name="Pitluck S."/>
            <person name="Goltsman E."/>
            <person name="Clum A."/>
            <person name="Larimer F."/>
            <person name="Land M."/>
            <person name="Hauser L."/>
            <person name="Kyrpides N."/>
            <person name="Mikhailova N."/>
            <person name="Jansson J."/>
            <person name="Richardson P."/>
        </authorList>
    </citation>
    <scope>NUCLEOTIDE SEQUENCE [LARGE SCALE GENOMIC DNA]</scope>
    <source>
        <strain evidence="13">A6</strain>
        <plasmid evidence="13">pACHL01</plasmid>
    </source>
</reference>
<dbReference type="CDD" id="cd00077">
    <property type="entry name" value="HDc"/>
    <property type="match status" value="1"/>
</dbReference>
<evidence type="ECO:0000256" key="4">
    <source>
        <dbReference type="ARBA" id="ARBA00022723"/>
    </source>
</evidence>
<evidence type="ECO:0000256" key="5">
    <source>
        <dbReference type="ARBA" id="ARBA00022741"/>
    </source>
</evidence>
<dbReference type="CDD" id="cd05398">
    <property type="entry name" value="NT_ClassII-CCAase"/>
    <property type="match status" value="1"/>
</dbReference>
<evidence type="ECO:0000256" key="8">
    <source>
        <dbReference type="ARBA" id="ARBA00022884"/>
    </source>
</evidence>
<dbReference type="GO" id="GO:0008033">
    <property type="term" value="P:tRNA processing"/>
    <property type="evidence" value="ECO:0007669"/>
    <property type="project" value="UniProtKB-KW"/>
</dbReference>
<keyword evidence="3 13" id="KW-0548">Nucleotidyltransferase</keyword>
<keyword evidence="10" id="KW-0175">Coiled coil</keyword>
<dbReference type="GO" id="GO:0016787">
    <property type="term" value="F:hydrolase activity"/>
    <property type="evidence" value="ECO:0007669"/>
    <property type="project" value="UniProtKB-KW"/>
</dbReference>
<evidence type="ECO:0000313" key="14">
    <source>
        <dbReference type="Proteomes" id="UP000002505"/>
    </source>
</evidence>
<dbReference type="InterPro" id="IPR003607">
    <property type="entry name" value="HD/PDEase_dom"/>
</dbReference>
<dbReference type="InterPro" id="IPR002646">
    <property type="entry name" value="PolA_pol_head_dom"/>
</dbReference>
<dbReference type="InterPro" id="IPR050124">
    <property type="entry name" value="tRNA_CCA-adding_enzyme"/>
</dbReference>
<dbReference type="RefSeq" id="WP_012622990.1">
    <property type="nucleotide sequence ID" value="NC_011879.1"/>
</dbReference>
<geneLocation type="plasmid" evidence="13 14">
    <name>pACHL01</name>
</geneLocation>
<evidence type="ECO:0000256" key="10">
    <source>
        <dbReference type="SAM" id="Coils"/>
    </source>
</evidence>
<evidence type="ECO:0000259" key="11">
    <source>
        <dbReference type="Pfam" id="PF01743"/>
    </source>
</evidence>
<evidence type="ECO:0000313" key="13">
    <source>
        <dbReference type="EMBL" id="ACL41973.1"/>
    </source>
</evidence>
<keyword evidence="8 9" id="KW-0694">RNA-binding</keyword>
<dbReference type="EMBL" id="CP001342">
    <property type="protein sequence ID" value="ACL41973.1"/>
    <property type="molecule type" value="Genomic_DNA"/>
</dbReference>
<comment type="similarity">
    <text evidence="9">Belongs to the tRNA nucleotidyltransferase/poly(A) polymerase family.</text>
</comment>
<feature type="coiled-coil region" evidence="10">
    <location>
        <begin position="509"/>
        <end position="548"/>
    </location>
</feature>
<dbReference type="Gene3D" id="3.30.460.10">
    <property type="entry name" value="Beta Polymerase, domain 2"/>
    <property type="match status" value="1"/>
</dbReference>
<keyword evidence="14" id="KW-1185">Reference proteome</keyword>
<dbReference type="GO" id="GO:0046872">
    <property type="term" value="F:metal ion binding"/>
    <property type="evidence" value="ECO:0007669"/>
    <property type="project" value="UniProtKB-KW"/>
</dbReference>
<dbReference type="Gene3D" id="1.10.3090.10">
    <property type="entry name" value="cca-adding enzyme, domain 2"/>
    <property type="match status" value="1"/>
</dbReference>
<dbReference type="Pfam" id="PF01743">
    <property type="entry name" value="PolyA_pol"/>
    <property type="match status" value="1"/>
</dbReference>
<keyword evidence="4" id="KW-0479">Metal-binding</keyword>
<dbReference type="SUPFAM" id="SSF81891">
    <property type="entry name" value="Poly A polymerase C-terminal region-like"/>
    <property type="match status" value="1"/>
</dbReference>
<evidence type="ECO:0000256" key="1">
    <source>
        <dbReference type="ARBA" id="ARBA00022679"/>
    </source>
</evidence>
<keyword evidence="5" id="KW-0547">Nucleotide-binding</keyword>
<keyword evidence="2" id="KW-0819">tRNA processing</keyword>
<dbReference type="HOGENOM" id="CLU_015961_6_2_11"/>
<dbReference type="AlphaFoldDB" id="B8HHS6"/>
<evidence type="ECO:0000259" key="12">
    <source>
        <dbReference type="Pfam" id="PF01966"/>
    </source>
</evidence>
<keyword evidence="13" id="KW-0614">Plasmid</keyword>
<sequence>MTTTQARQPKGIPVGGQFAPDIRSEGTMTLHPVTEFIPDLIDLTPETRQVLDSLRAAGGRPLIVGGAVRDGLLSLTQGGTVDSMDVDIEVYGLSKEEVRKALPGDVNEFGQSFGVFNTSLNGQDFDVALPRQDNKTGDGHRGFVVDTDPNMPFEVAFARRDFTMNAMGWDAESGELVDPLGGRADLEAGILRHTGDKFQEDPLRVLRGVQFAGRFNMELAPETAELCREMAPTFHQMHKDGIWKQFRKLSTEGTHISKALEALHASGWEQHFPGLAATRGVPQDLTWHPEGPVHVHLGMAGDQAARIARRDGLDEEETSILVLAAISHDFGKAHSTKIDENGRITSGGHHETGVAPAKDFLERIGAPQRFHEKILPLIREHMCHNPGGEATVSDSAVRRLLRRLDNAGGGPTLKQWSQLVEADKAGRGAGARRSRNYVPDWLAIADRIGNEKAVGKAMLKGHHLAEAGIPRGPMWAIIVAQSEEAQDDGAFADEEGAREWFTANRDTIMKETTRRLQKAQAASDKKNAERAIALKARQEEQKAAARAAKAARQAAGS</sequence>
<proteinExistence type="inferred from homology"/>
<accession>B8HHS6</accession>
<feature type="domain" description="HD" evidence="12">
    <location>
        <begin position="296"/>
        <end position="397"/>
    </location>
</feature>
<dbReference type="KEGG" id="ach:Achl_4022"/>
<evidence type="ECO:0000256" key="9">
    <source>
        <dbReference type="RuleBase" id="RU003953"/>
    </source>
</evidence>
<evidence type="ECO:0000256" key="7">
    <source>
        <dbReference type="ARBA" id="ARBA00022842"/>
    </source>
</evidence>
<evidence type="ECO:0000256" key="6">
    <source>
        <dbReference type="ARBA" id="ARBA00022840"/>
    </source>
</evidence>
<dbReference type="GO" id="GO:0003723">
    <property type="term" value="F:RNA binding"/>
    <property type="evidence" value="ECO:0007669"/>
    <property type="project" value="UniProtKB-KW"/>
</dbReference>
<organism evidence="13 14">
    <name type="scientific">Pseudarthrobacter chlorophenolicus (strain ATCC 700700 / DSM 12829 / CIP 107037 / JCM 12360 / KCTC 9906 / NCIMB 13794 / A6)</name>
    <name type="common">Arthrobacter chlorophenolicus</name>
    <dbReference type="NCBI Taxonomy" id="452863"/>
    <lineage>
        <taxon>Bacteria</taxon>
        <taxon>Bacillati</taxon>
        <taxon>Actinomycetota</taxon>
        <taxon>Actinomycetes</taxon>
        <taxon>Micrococcales</taxon>
        <taxon>Micrococcaceae</taxon>
        <taxon>Pseudarthrobacter</taxon>
    </lineage>
</organism>
<dbReference type="InterPro" id="IPR006674">
    <property type="entry name" value="HD_domain"/>
</dbReference>
<feature type="domain" description="Poly A polymerase head" evidence="11">
    <location>
        <begin position="63"/>
        <end position="192"/>
    </location>
</feature>
<dbReference type="InterPro" id="IPR043519">
    <property type="entry name" value="NT_sf"/>
</dbReference>
<dbReference type="GO" id="GO:0016779">
    <property type="term" value="F:nucleotidyltransferase activity"/>
    <property type="evidence" value="ECO:0007669"/>
    <property type="project" value="UniProtKB-KW"/>
</dbReference>
<dbReference type="PANTHER" id="PTHR47545:SF1">
    <property type="entry name" value="MULTIFUNCTIONAL CCA PROTEIN"/>
    <property type="match status" value="1"/>
</dbReference>
<evidence type="ECO:0000256" key="2">
    <source>
        <dbReference type="ARBA" id="ARBA00022694"/>
    </source>
</evidence>
<dbReference type="Proteomes" id="UP000002505">
    <property type="component" value="Plasmid pACHL01"/>
</dbReference>
<dbReference type="PANTHER" id="PTHR47545">
    <property type="entry name" value="MULTIFUNCTIONAL CCA PROTEIN"/>
    <property type="match status" value="1"/>
</dbReference>
<evidence type="ECO:0000256" key="3">
    <source>
        <dbReference type="ARBA" id="ARBA00022695"/>
    </source>
</evidence>
<protein>
    <submittedName>
        <fullName evidence="13">Polynucleotide adenylyltransferase/metal dependent phosphohydrolase</fullName>
    </submittedName>
</protein>
<dbReference type="SUPFAM" id="SSF81301">
    <property type="entry name" value="Nucleotidyltransferase"/>
    <property type="match status" value="1"/>
</dbReference>
<dbReference type="Pfam" id="PF01966">
    <property type="entry name" value="HD"/>
    <property type="match status" value="1"/>
</dbReference>
<keyword evidence="7" id="KW-0460">Magnesium</keyword>
<keyword evidence="6" id="KW-0067">ATP-binding</keyword>
<name>B8HHS6_PSECP</name>
<dbReference type="GO" id="GO:0005524">
    <property type="term" value="F:ATP binding"/>
    <property type="evidence" value="ECO:0007669"/>
    <property type="project" value="UniProtKB-KW"/>
</dbReference>